<sequence>MRFDELNESNYMLFAIKFYDNPQAVTKDDFESDLKRIRYIKRLLKRYKNTGELKIHLIMNHLIILFNVFNDAAVPLLFYNLEEDLWPIVKSFLVYLNRIPEYPKTKVDTIDVDQNVIQQLNNL</sequence>
<dbReference type="AlphaFoldDB" id="A0A383AFG0"/>
<name>A0A383AFG0_9ZZZZ</name>
<dbReference type="InterPro" id="IPR055631">
    <property type="entry name" value="DUF7207"/>
</dbReference>
<accession>A0A383AFG0</accession>
<protein>
    <recommendedName>
        <fullName evidence="2">Gp189</fullName>
    </recommendedName>
</protein>
<evidence type="ECO:0000313" key="1">
    <source>
        <dbReference type="EMBL" id="SVE06636.1"/>
    </source>
</evidence>
<organism evidence="1">
    <name type="scientific">marine metagenome</name>
    <dbReference type="NCBI Taxonomy" id="408172"/>
    <lineage>
        <taxon>unclassified sequences</taxon>
        <taxon>metagenomes</taxon>
        <taxon>ecological metagenomes</taxon>
    </lineage>
</organism>
<reference evidence="1" key="1">
    <citation type="submission" date="2018-05" db="EMBL/GenBank/DDBJ databases">
        <authorList>
            <person name="Lanie J.A."/>
            <person name="Ng W.-L."/>
            <person name="Kazmierczak K.M."/>
            <person name="Andrzejewski T.M."/>
            <person name="Davidsen T.M."/>
            <person name="Wayne K.J."/>
            <person name="Tettelin H."/>
            <person name="Glass J.I."/>
            <person name="Rusch D."/>
            <person name="Podicherti R."/>
            <person name="Tsui H.-C.T."/>
            <person name="Winkler M.E."/>
        </authorList>
    </citation>
    <scope>NUCLEOTIDE SEQUENCE</scope>
</reference>
<gene>
    <name evidence="1" type="ORF">METZ01_LOCUS459490</name>
</gene>
<evidence type="ECO:0008006" key="2">
    <source>
        <dbReference type="Google" id="ProtNLM"/>
    </source>
</evidence>
<dbReference type="Pfam" id="PF23837">
    <property type="entry name" value="DUF7207"/>
    <property type="match status" value="1"/>
</dbReference>
<dbReference type="EMBL" id="UINC01191815">
    <property type="protein sequence ID" value="SVE06636.1"/>
    <property type="molecule type" value="Genomic_DNA"/>
</dbReference>
<proteinExistence type="predicted"/>